<protein>
    <submittedName>
        <fullName evidence="6">BOI-related E3 ubiquitin-protein ligase 1</fullName>
    </submittedName>
</protein>
<dbReference type="Proteomes" id="UP001153555">
    <property type="component" value="Unassembled WGS sequence"/>
</dbReference>
<dbReference type="EMBL" id="CACSLK010027833">
    <property type="protein sequence ID" value="CAA0832239.1"/>
    <property type="molecule type" value="Genomic_DNA"/>
</dbReference>
<comment type="caution">
    <text evidence="6">The sequence shown here is derived from an EMBL/GenBank/DDBJ whole genome shotgun (WGS) entry which is preliminary data.</text>
</comment>
<reference evidence="6" key="1">
    <citation type="submission" date="2019-12" db="EMBL/GenBank/DDBJ databases">
        <authorList>
            <person name="Scholes J."/>
        </authorList>
    </citation>
    <scope>NUCLEOTIDE SEQUENCE</scope>
</reference>
<evidence type="ECO:0000313" key="7">
    <source>
        <dbReference type="Proteomes" id="UP001153555"/>
    </source>
</evidence>
<accession>A0A9N7RIK1</accession>
<dbReference type="Gene3D" id="3.30.40.10">
    <property type="entry name" value="Zinc/RING finger domain, C3HC4 (zinc finger)"/>
    <property type="match status" value="1"/>
</dbReference>
<keyword evidence="7" id="KW-1185">Reference proteome</keyword>
<evidence type="ECO:0000256" key="4">
    <source>
        <dbReference type="PROSITE-ProRule" id="PRU00175"/>
    </source>
</evidence>
<evidence type="ECO:0000256" key="1">
    <source>
        <dbReference type="ARBA" id="ARBA00022723"/>
    </source>
</evidence>
<feature type="domain" description="RING-type" evidence="5">
    <location>
        <begin position="266"/>
        <end position="304"/>
    </location>
</feature>
<organism evidence="6 7">
    <name type="scientific">Striga hermonthica</name>
    <name type="common">Purple witchweed</name>
    <name type="synonym">Buchnera hermonthica</name>
    <dbReference type="NCBI Taxonomy" id="68872"/>
    <lineage>
        <taxon>Eukaryota</taxon>
        <taxon>Viridiplantae</taxon>
        <taxon>Streptophyta</taxon>
        <taxon>Embryophyta</taxon>
        <taxon>Tracheophyta</taxon>
        <taxon>Spermatophyta</taxon>
        <taxon>Magnoliopsida</taxon>
        <taxon>eudicotyledons</taxon>
        <taxon>Gunneridae</taxon>
        <taxon>Pentapetalae</taxon>
        <taxon>asterids</taxon>
        <taxon>lamiids</taxon>
        <taxon>Lamiales</taxon>
        <taxon>Orobanchaceae</taxon>
        <taxon>Buchnereae</taxon>
        <taxon>Striga</taxon>
    </lineage>
</organism>
<keyword evidence="1" id="KW-0479">Metal-binding</keyword>
<dbReference type="Pfam" id="PF13920">
    <property type="entry name" value="zf-C3HC4_3"/>
    <property type="match status" value="1"/>
</dbReference>
<dbReference type="GO" id="GO:0004842">
    <property type="term" value="F:ubiquitin-protein transferase activity"/>
    <property type="evidence" value="ECO:0007669"/>
    <property type="project" value="TreeGrafter"/>
</dbReference>
<dbReference type="GO" id="GO:0043067">
    <property type="term" value="P:regulation of programmed cell death"/>
    <property type="evidence" value="ECO:0007669"/>
    <property type="project" value="TreeGrafter"/>
</dbReference>
<evidence type="ECO:0000256" key="3">
    <source>
        <dbReference type="ARBA" id="ARBA00022833"/>
    </source>
</evidence>
<sequence length="318" mass="34710">MAVEATHLNLFPGQLVQDRHSFNPSNQGSNLNLPYNSLMGFVGGPVGASLPEYQLLYRPAACNSLQAKTSANTDSGLTCNVPVSRKRQRDDSLSHLYGNRLPPSLATGEDLMPQLHQCQLEIDAIISQHNKKIRMELEERQKQQTRLLAAAVGEGAMKKLREKDEQIQRMGKLNLVLQERVKSLYVENQLWRDLAQTNEAAANSLRNNLEQVLLHIGSEGVSGGGVVPAAVGEEEDVESCCGSSDGGHCREQETSAVGGGRRERMCRMCGEREPCVLLLPCRHLCLCGPCGGGSRQLMECPVCNSSMDATLHVNMTSS</sequence>
<keyword evidence="3" id="KW-0862">Zinc</keyword>
<evidence type="ECO:0000256" key="2">
    <source>
        <dbReference type="ARBA" id="ARBA00022771"/>
    </source>
</evidence>
<dbReference type="OrthoDB" id="1711136at2759"/>
<gene>
    <name evidence="6" type="ORF">SHERM_27541</name>
</gene>
<dbReference type="CDD" id="cd16649">
    <property type="entry name" value="mRING-HC-C3HC5_CGRF1-like"/>
    <property type="match status" value="1"/>
</dbReference>
<dbReference type="PANTHER" id="PTHR42647:SF55">
    <property type="entry name" value="BOI-RELATED E3 UBIQUITIN-PROTEIN LIGASE 1"/>
    <property type="match status" value="1"/>
</dbReference>
<dbReference type="GO" id="GO:0008270">
    <property type="term" value="F:zinc ion binding"/>
    <property type="evidence" value="ECO:0007669"/>
    <property type="project" value="UniProtKB-KW"/>
</dbReference>
<evidence type="ECO:0000313" key="6">
    <source>
        <dbReference type="EMBL" id="CAA0832239.1"/>
    </source>
</evidence>
<dbReference type="PROSITE" id="PS50089">
    <property type="entry name" value="ZF_RING_2"/>
    <property type="match status" value="1"/>
</dbReference>
<name>A0A9N7RIK1_STRHE</name>
<keyword evidence="2 4" id="KW-0863">Zinc-finger</keyword>
<evidence type="ECO:0000259" key="5">
    <source>
        <dbReference type="PROSITE" id="PS50089"/>
    </source>
</evidence>
<dbReference type="InterPro" id="IPR001841">
    <property type="entry name" value="Znf_RING"/>
</dbReference>
<dbReference type="AlphaFoldDB" id="A0A9N7RIK1"/>
<proteinExistence type="predicted"/>
<dbReference type="PANTHER" id="PTHR42647">
    <property type="entry name" value="SBP (S-RIBONUCLEASE BINDING PROTEIN) FAMILY PROTEIN"/>
    <property type="match status" value="1"/>
</dbReference>
<dbReference type="InterPro" id="IPR013083">
    <property type="entry name" value="Znf_RING/FYVE/PHD"/>
</dbReference>